<feature type="domain" description="Peptidase S24/S26A/S26B/S26C" evidence="1">
    <location>
        <begin position="12"/>
        <end position="96"/>
    </location>
</feature>
<organism evidence="2 3">
    <name type="scientific">Sphingobacterium corticis</name>
    <dbReference type="NCBI Taxonomy" id="1812823"/>
    <lineage>
        <taxon>Bacteria</taxon>
        <taxon>Pseudomonadati</taxon>
        <taxon>Bacteroidota</taxon>
        <taxon>Sphingobacteriia</taxon>
        <taxon>Sphingobacteriales</taxon>
        <taxon>Sphingobacteriaceae</taxon>
        <taxon>Sphingobacterium</taxon>
    </lineage>
</organism>
<dbReference type="RefSeq" id="WP_380869158.1">
    <property type="nucleotide sequence ID" value="NZ_JBHUMA010000006.1"/>
</dbReference>
<dbReference type="CDD" id="cd06529">
    <property type="entry name" value="S24_LexA-like"/>
    <property type="match status" value="1"/>
</dbReference>
<dbReference type="EMBL" id="JBHUMA010000006">
    <property type="protein sequence ID" value="MFD2599029.1"/>
    <property type="molecule type" value="Genomic_DNA"/>
</dbReference>
<sequence length="143" mass="15951">MIRKVQQRAQQIVSGFKSPADDYLEGRLDISDVLVVDPHCTFYFRMDGNAMSSYCIPDGALLVVDRSLRAIDGAIIITPLHGQLVCKSLSFSKDRIVKLTCDTGEVTLRNNDVLEVWGVVIAVCYNVLPKGLQKGRYRRVCAM</sequence>
<comment type="caution">
    <text evidence="2">The sequence shown here is derived from an EMBL/GenBank/DDBJ whole genome shotgun (WGS) entry which is preliminary data.</text>
</comment>
<protein>
    <submittedName>
        <fullName evidence="2">S24 family peptidase</fullName>
    </submittedName>
</protein>
<dbReference type="InterPro" id="IPR015927">
    <property type="entry name" value="Peptidase_S24_S26A/B/C"/>
</dbReference>
<accession>A0ABW5NJI1</accession>
<dbReference type="Proteomes" id="UP001597393">
    <property type="component" value="Unassembled WGS sequence"/>
</dbReference>
<reference evidence="3" key="1">
    <citation type="journal article" date="2019" name="Int. J. Syst. Evol. Microbiol.">
        <title>The Global Catalogue of Microorganisms (GCM) 10K type strain sequencing project: providing services to taxonomists for standard genome sequencing and annotation.</title>
        <authorList>
            <consortium name="The Broad Institute Genomics Platform"/>
            <consortium name="The Broad Institute Genome Sequencing Center for Infectious Disease"/>
            <person name="Wu L."/>
            <person name="Ma J."/>
        </authorList>
    </citation>
    <scope>NUCLEOTIDE SEQUENCE [LARGE SCALE GENOMIC DNA]</scope>
    <source>
        <strain evidence="3">KCTC 42248</strain>
    </source>
</reference>
<dbReference type="Gene3D" id="2.10.109.10">
    <property type="entry name" value="Umud Fragment, subunit A"/>
    <property type="match status" value="1"/>
</dbReference>
<keyword evidence="3" id="KW-1185">Reference proteome</keyword>
<dbReference type="SUPFAM" id="SSF51306">
    <property type="entry name" value="LexA/Signal peptidase"/>
    <property type="match status" value="1"/>
</dbReference>
<evidence type="ECO:0000313" key="2">
    <source>
        <dbReference type="EMBL" id="MFD2599029.1"/>
    </source>
</evidence>
<dbReference type="Pfam" id="PF00717">
    <property type="entry name" value="Peptidase_S24"/>
    <property type="match status" value="1"/>
</dbReference>
<proteinExistence type="predicted"/>
<name>A0ABW5NJI1_9SPHI</name>
<dbReference type="InterPro" id="IPR036286">
    <property type="entry name" value="LexA/Signal_pep-like_sf"/>
</dbReference>
<evidence type="ECO:0000313" key="3">
    <source>
        <dbReference type="Proteomes" id="UP001597393"/>
    </source>
</evidence>
<evidence type="ECO:0000259" key="1">
    <source>
        <dbReference type="Pfam" id="PF00717"/>
    </source>
</evidence>
<dbReference type="InterPro" id="IPR039418">
    <property type="entry name" value="LexA-like"/>
</dbReference>
<gene>
    <name evidence="2" type="ORF">ACFSQ3_08695</name>
</gene>